<dbReference type="Proteomes" id="UP000053593">
    <property type="component" value="Unassembled WGS sequence"/>
</dbReference>
<keyword evidence="1" id="KW-0560">Oxidoreductase</keyword>
<accession>A0A0D0CAA8</accession>
<reference evidence="3 4" key="1">
    <citation type="submission" date="2014-04" db="EMBL/GenBank/DDBJ databases">
        <title>Evolutionary Origins and Diversification of the Mycorrhizal Mutualists.</title>
        <authorList>
            <consortium name="DOE Joint Genome Institute"/>
            <consortium name="Mycorrhizal Genomics Consortium"/>
            <person name="Kohler A."/>
            <person name="Kuo A."/>
            <person name="Nagy L.G."/>
            <person name="Floudas D."/>
            <person name="Copeland A."/>
            <person name="Barry K.W."/>
            <person name="Cichocki N."/>
            <person name="Veneault-Fourrey C."/>
            <person name="LaButti K."/>
            <person name="Lindquist E.A."/>
            <person name="Lipzen A."/>
            <person name="Lundell T."/>
            <person name="Morin E."/>
            <person name="Murat C."/>
            <person name="Riley R."/>
            <person name="Ohm R."/>
            <person name="Sun H."/>
            <person name="Tunlid A."/>
            <person name="Henrissat B."/>
            <person name="Grigoriev I.V."/>
            <person name="Hibbett D.S."/>
            <person name="Martin F."/>
        </authorList>
    </citation>
    <scope>NUCLEOTIDE SEQUENCE [LARGE SCALE GENOMIC DNA]</scope>
    <source>
        <strain evidence="3 4">FD-317 M1</strain>
    </source>
</reference>
<dbReference type="PANTHER" id="PTHR43570">
    <property type="entry name" value="ALDEHYDE DEHYDROGENASE"/>
    <property type="match status" value="1"/>
</dbReference>
<evidence type="ECO:0000256" key="2">
    <source>
        <dbReference type="SAM" id="SignalP"/>
    </source>
</evidence>
<dbReference type="InterPro" id="IPR012394">
    <property type="entry name" value="Aldehyde_DH_NAD(P)"/>
</dbReference>
<keyword evidence="2" id="KW-0732">Signal</keyword>
<dbReference type="SUPFAM" id="SSF53720">
    <property type="entry name" value="ALDH-like"/>
    <property type="match status" value="1"/>
</dbReference>
<evidence type="ECO:0000313" key="3">
    <source>
        <dbReference type="EMBL" id="KIK51783.1"/>
    </source>
</evidence>
<protein>
    <submittedName>
        <fullName evidence="3">Uncharacterized protein</fullName>
    </submittedName>
</protein>
<dbReference type="InterPro" id="IPR016163">
    <property type="entry name" value="Ald_DH_C"/>
</dbReference>
<dbReference type="Gene3D" id="3.40.309.10">
    <property type="entry name" value="Aldehyde Dehydrogenase, Chain A, domain 2"/>
    <property type="match status" value="1"/>
</dbReference>
<dbReference type="InterPro" id="IPR016161">
    <property type="entry name" value="Ald_DH/histidinol_DH"/>
</dbReference>
<dbReference type="GO" id="GO:0004029">
    <property type="term" value="F:aldehyde dehydrogenase (NAD+) activity"/>
    <property type="evidence" value="ECO:0007669"/>
    <property type="project" value="TreeGrafter"/>
</dbReference>
<dbReference type="OrthoDB" id="440325at2759"/>
<dbReference type="EMBL" id="KN834855">
    <property type="protein sequence ID" value="KIK51783.1"/>
    <property type="molecule type" value="Genomic_DNA"/>
</dbReference>
<dbReference type="HOGENOM" id="CLU_1602905_0_0_1"/>
<evidence type="ECO:0000313" key="4">
    <source>
        <dbReference type="Proteomes" id="UP000053593"/>
    </source>
</evidence>
<proteinExistence type="predicted"/>
<feature type="signal peptide" evidence="2">
    <location>
        <begin position="1"/>
        <end position="20"/>
    </location>
</feature>
<sequence>MSCSLLIYLRLMVEPAAVLAQDEDILLEFGPTLTILESQEEGVGLICVSPDYVLISALPQYVEGLKKAYEEMYPADQGAALGSDLYARIINLQLFNRIKGLLEKKKDKFLMGGRMDEEVLKVEPTVVLVKEGDVLVESETFGLILTIVDLEEEGFVRRACDWVSRR</sequence>
<dbReference type="AlphaFoldDB" id="A0A0D0CAA8"/>
<keyword evidence="4" id="KW-1185">Reference proteome</keyword>
<dbReference type="GO" id="GO:0005737">
    <property type="term" value="C:cytoplasm"/>
    <property type="evidence" value="ECO:0007669"/>
    <property type="project" value="TreeGrafter"/>
</dbReference>
<name>A0A0D0CAA8_9AGAR</name>
<gene>
    <name evidence="3" type="ORF">GYMLUDRAFT_251765</name>
</gene>
<dbReference type="PANTHER" id="PTHR43570:SF16">
    <property type="entry name" value="ALDEHYDE DEHYDROGENASE TYPE III, ISOFORM Q"/>
    <property type="match status" value="1"/>
</dbReference>
<feature type="chain" id="PRO_5002208249" evidence="2">
    <location>
        <begin position="21"/>
        <end position="166"/>
    </location>
</feature>
<evidence type="ECO:0000256" key="1">
    <source>
        <dbReference type="ARBA" id="ARBA00023002"/>
    </source>
</evidence>
<organism evidence="3 4">
    <name type="scientific">Collybiopsis luxurians FD-317 M1</name>
    <dbReference type="NCBI Taxonomy" id="944289"/>
    <lineage>
        <taxon>Eukaryota</taxon>
        <taxon>Fungi</taxon>
        <taxon>Dikarya</taxon>
        <taxon>Basidiomycota</taxon>
        <taxon>Agaricomycotina</taxon>
        <taxon>Agaricomycetes</taxon>
        <taxon>Agaricomycetidae</taxon>
        <taxon>Agaricales</taxon>
        <taxon>Marasmiineae</taxon>
        <taxon>Omphalotaceae</taxon>
        <taxon>Collybiopsis</taxon>
        <taxon>Collybiopsis luxurians</taxon>
    </lineage>
</organism>
<dbReference type="GO" id="GO:0006081">
    <property type="term" value="P:aldehyde metabolic process"/>
    <property type="evidence" value="ECO:0007669"/>
    <property type="project" value="InterPro"/>
</dbReference>